<keyword evidence="1" id="KW-1133">Transmembrane helix</keyword>
<dbReference type="Proteomes" id="UP001596036">
    <property type="component" value="Unassembled WGS sequence"/>
</dbReference>
<keyword evidence="3" id="KW-1185">Reference proteome</keyword>
<feature type="transmembrane region" description="Helical" evidence="1">
    <location>
        <begin position="104"/>
        <end position="124"/>
    </location>
</feature>
<organism evidence="2 3">
    <name type="scientific">Lysobacter yangpyeongensis</name>
    <dbReference type="NCBI Taxonomy" id="346182"/>
    <lineage>
        <taxon>Bacteria</taxon>
        <taxon>Pseudomonadati</taxon>
        <taxon>Pseudomonadota</taxon>
        <taxon>Gammaproteobacteria</taxon>
        <taxon>Lysobacterales</taxon>
        <taxon>Lysobacteraceae</taxon>
        <taxon>Lysobacter</taxon>
    </lineage>
</organism>
<evidence type="ECO:0008006" key="4">
    <source>
        <dbReference type="Google" id="ProtNLM"/>
    </source>
</evidence>
<reference evidence="3" key="1">
    <citation type="journal article" date="2019" name="Int. J. Syst. Evol. Microbiol.">
        <title>The Global Catalogue of Microorganisms (GCM) 10K type strain sequencing project: providing services to taxonomists for standard genome sequencing and annotation.</title>
        <authorList>
            <consortium name="The Broad Institute Genomics Platform"/>
            <consortium name="The Broad Institute Genome Sequencing Center for Infectious Disease"/>
            <person name="Wu L."/>
            <person name="Ma J."/>
        </authorList>
    </citation>
    <scope>NUCLEOTIDE SEQUENCE [LARGE SCALE GENOMIC DNA]</scope>
    <source>
        <strain evidence="3">KACC 11407</strain>
    </source>
</reference>
<dbReference type="RefSeq" id="WP_386756231.1">
    <property type="nucleotide sequence ID" value="NZ_JBHSNM010000014.1"/>
</dbReference>
<dbReference type="EMBL" id="JBHSNM010000014">
    <property type="protein sequence ID" value="MFC5571577.1"/>
    <property type="molecule type" value="Genomic_DNA"/>
</dbReference>
<evidence type="ECO:0000256" key="1">
    <source>
        <dbReference type="SAM" id="Phobius"/>
    </source>
</evidence>
<keyword evidence="1" id="KW-0812">Transmembrane</keyword>
<evidence type="ECO:0000313" key="2">
    <source>
        <dbReference type="EMBL" id="MFC5571577.1"/>
    </source>
</evidence>
<evidence type="ECO:0000313" key="3">
    <source>
        <dbReference type="Proteomes" id="UP001596036"/>
    </source>
</evidence>
<accession>A0ABW0SR23</accession>
<feature type="transmembrane region" description="Helical" evidence="1">
    <location>
        <begin position="39"/>
        <end position="58"/>
    </location>
</feature>
<comment type="caution">
    <text evidence="2">The sequence shown here is derived from an EMBL/GenBank/DDBJ whole genome shotgun (WGS) entry which is preliminary data.</text>
</comment>
<protein>
    <recommendedName>
        <fullName evidence="4">Zinc ribbon domain-containing protein</fullName>
    </recommendedName>
</protein>
<proteinExistence type="predicted"/>
<keyword evidence="1" id="KW-0472">Membrane</keyword>
<name>A0ABW0SR23_9GAMM</name>
<sequence>MLAALKVLITIALLGLLCSAAMHVAVLFGASPPSEFARTLQLGLILIFLPVAIITWKIRYTDGDWLQWEWTAVYRGSPWWLNGLCILLIVYIFFSTSSLQPLRYASALLMSLYCMGLSVFVSAYRQHWLLMGLRCPNGHCVSHVNRFCPECGACLPKSPAGA</sequence>
<feature type="transmembrane region" description="Helical" evidence="1">
    <location>
        <begin position="79"/>
        <end position="98"/>
    </location>
</feature>
<gene>
    <name evidence="2" type="ORF">ACFPN1_16095</name>
</gene>